<dbReference type="EMBL" id="MIGY01000002">
    <property type="protein sequence ID" value="PPU07885.1"/>
    <property type="molecule type" value="Genomic_DNA"/>
</dbReference>
<dbReference type="Gene3D" id="3.40.50.450">
    <property type="match status" value="1"/>
</dbReference>
<dbReference type="GO" id="GO:0009294">
    <property type="term" value="P:DNA-mediated transformation"/>
    <property type="evidence" value="ECO:0007669"/>
    <property type="project" value="InterPro"/>
</dbReference>
<accession>A0A2S7ADR3</accession>
<dbReference type="AlphaFoldDB" id="A0A2S7ADR3"/>
<reference evidence="2 3" key="1">
    <citation type="submission" date="2016-08" db="EMBL/GenBank/DDBJ databases">
        <title>Evolution of the type three secretion system and type three effector repertoires in Xanthomonas.</title>
        <authorList>
            <person name="Merda D."/>
            <person name="Briand M."/>
            <person name="Bosis E."/>
            <person name="Rousseau C."/>
            <person name="Portier P."/>
            <person name="Jacques M.-A."/>
            <person name="Fischer-Le Saux M."/>
        </authorList>
    </citation>
    <scope>NUCLEOTIDE SEQUENCE [LARGE SCALE GENOMIC DNA]</scope>
    <source>
        <strain evidence="2 3">CFBP 7645</strain>
    </source>
</reference>
<proteinExistence type="predicted"/>
<feature type="domain" description="Smf/DprA SLOG" evidence="1">
    <location>
        <begin position="24"/>
        <end position="151"/>
    </location>
</feature>
<evidence type="ECO:0000313" key="2">
    <source>
        <dbReference type="EMBL" id="PPU07885.1"/>
    </source>
</evidence>
<sequence>MKPAPVTLPAHCAQRVSPEIAMRIVGVGDTALLAKPLLGLIASRECPGHVFLETLELVPQWVQAGRAVVSGFHSPLEQQALKSLLRRRGRAVKVLARGITDYRPTPEESEPLAAGRMLVISACPPVVTRTTRATALARNQLVLALAAESVVPFVSDDSPLRTLMREVT</sequence>
<dbReference type="RefSeq" id="WP_104537348.1">
    <property type="nucleotide sequence ID" value="NZ_MIGY01000002.1"/>
</dbReference>
<name>A0A2S7ADR3_9XANT</name>
<dbReference type="Proteomes" id="UP000239204">
    <property type="component" value="Unassembled WGS sequence"/>
</dbReference>
<gene>
    <name evidence="2" type="ORF">XarjCFBP7645_09870</name>
</gene>
<evidence type="ECO:0000313" key="3">
    <source>
        <dbReference type="Proteomes" id="UP000239204"/>
    </source>
</evidence>
<organism evidence="2 3">
    <name type="scientific">Xanthomonas arboricola</name>
    <dbReference type="NCBI Taxonomy" id="56448"/>
    <lineage>
        <taxon>Bacteria</taxon>
        <taxon>Pseudomonadati</taxon>
        <taxon>Pseudomonadota</taxon>
        <taxon>Gammaproteobacteria</taxon>
        <taxon>Lysobacterales</taxon>
        <taxon>Lysobacteraceae</taxon>
        <taxon>Xanthomonas</taxon>
    </lineage>
</organism>
<dbReference type="InterPro" id="IPR057666">
    <property type="entry name" value="DrpA_SLOG"/>
</dbReference>
<evidence type="ECO:0000259" key="1">
    <source>
        <dbReference type="Pfam" id="PF02481"/>
    </source>
</evidence>
<dbReference type="Pfam" id="PF02481">
    <property type="entry name" value="DNA_processg_A"/>
    <property type="match status" value="1"/>
</dbReference>
<protein>
    <recommendedName>
        <fullName evidence="1">Smf/DprA SLOG domain-containing protein</fullName>
    </recommendedName>
</protein>
<comment type="caution">
    <text evidence="2">The sequence shown here is derived from an EMBL/GenBank/DDBJ whole genome shotgun (WGS) entry which is preliminary data.</text>
</comment>